<feature type="region of interest" description="Disordered" evidence="1">
    <location>
        <begin position="243"/>
        <end position="283"/>
    </location>
</feature>
<name>A0A6G0TJZ7_APHGL</name>
<dbReference type="PANTHER" id="PTHR21505:SF12">
    <property type="entry name" value="MADF DOMAIN-CONTAINING PROTEIN-RELATED"/>
    <property type="match status" value="1"/>
</dbReference>
<organism evidence="3 4">
    <name type="scientific">Aphis glycines</name>
    <name type="common">Soybean aphid</name>
    <dbReference type="NCBI Taxonomy" id="307491"/>
    <lineage>
        <taxon>Eukaryota</taxon>
        <taxon>Metazoa</taxon>
        <taxon>Ecdysozoa</taxon>
        <taxon>Arthropoda</taxon>
        <taxon>Hexapoda</taxon>
        <taxon>Insecta</taxon>
        <taxon>Pterygota</taxon>
        <taxon>Neoptera</taxon>
        <taxon>Paraneoptera</taxon>
        <taxon>Hemiptera</taxon>
        <taxon>Sternorrhyncha</taxon>
        <taxon>Aphidomorpha</taxon>
        <taxon>Aphidoidea</taxon>
        <taxon>Aphididae</taxon>
        <taxon>Aphidini</taxon>
        <taxon>Aphis</taxon>
        <taxon>Aphis</taxon>
    </lineage>
</organism>
<reference evidence="3 4" key="1">
    <citation type="submission" date="2019-08" db="EMBL/GenBank/DDBJ databases">
        <title>The genome of the soybean aphid Biotype 1, its phylome, world population structure and adaptation to the North American continent.</title>
        <authorList>
            <person name="Giordano R."/>
            <person name="Donthu R.K."/>
            <person name="Hernandez A.G."/>
            <person name="Wright C.L."/>
            <person name="Zimin A.V."/>
        </authorList>
    </citation>
    <scope>NUCLEOTIDE SEQUENCE [LARGE SCALE GENOMIC DNA]</scope>
    <source>
        <tissue evidence="3">Whole aphids</tissue>
    </source>
</reference>
<proteinExistence type="predicted"/>
<keyword evidence="4" id="KW-1185">Reference proteome</keyword>
<feature type="compositionally biased region" description="Low complexity" evidence="1">
    <location>
        <begin position="243"/>
        <end position="259"/>
    </location>
</feature>
<dbReference type="PANTHER" id="PTHR21505">
    <property type="entry name" value="MADF DOMAIN-CONTAINING PROTEIN-RELATED"/>
    <property type="match status" value="1"/>
</dbReference>
<gene>
    <name evidence="3" type="ORF">AGLY_008724</name>
</gene>
<dbReference type="AlphaFoldDB" id="A0A6G0TJZ7"/>
<sequence>MQADWSNETTITFLELYEGERVIWDTKDKYHKLKHKVHDAWKRISFDMSIPIDELKAKKKSLMATFRPLLKKKKASIRSGAGADDVFQPIWFAYDVMERFLGTNYDVEETINTEINTEDETLQSETLMPPPSTSSNQSSFEMTAPSPPQKNSKKTITPTRTNATKKRHITDHYFDEAQKKINESFDTLNHVLKVKKVDEDECDVYAKLLAKKLRKYPERMRDQIMYKIDGFLLENPYPDERPSSAYSSYHYSSTPSPHYQNTSSPASDVTHVNMPEGNESQPQSLVDFSMPLQRNVSQGVMQPTNLIENAYLDAVTKYY</sequence>
<evidence type="ECO:0000259" key="2">
    <source>
        <dbReference type="PROSITE" id="PS51029"/>
    </source>
</evidence>
<dbReference type="Proteomes" id="UP000475862">
    <property type="component" value="Unassembled WGS sequence"/>
</dbReference>
<dbReference type="OrthoDB" id="6628055at2759"/>
<evidence type="ECO:0000313" key="3">
    <source>
        <dbReference type="EMBL" id="KAE9533988.1"/>
    </source>
</evidence>
<dbReference type="InterPro" id="IPR006578">
    <property type="entry name" value="MADF-dom"/>
</dbReference>
<feature type="region of interest" description="Disordered" evidence="1">
    <location>
        <begin position="116"/>
        <end position="162"/>
    </location>
</feature>
<dbReference type="PROSITE" id="PS51029">
    <property type="entry name" value="MADF"/>
    <property type="match status" value="1"/>
</dbReference>
<evidence type="ECO:0000256" key="1">
    <source>
        <dbReference type="SAM" id="MobiDB-lite"/>
    </source>
</evidence>
<feature type="domain" description="MADF" evidence="2">
    <location>
        <begin position="12"/>
        <end position="98"/>
    </location>
</feature>
<protein>
    <recommendedName>
        <fullName evidence="2">MADF domain-containing protein</fullName>
    </recommendedName>
</protein>
<evidence type="ECO:0000313" key="4">
    <source>
        <dbReference type="Proteomes" id="UP000475862"/>
    </source>
</evidence>
<accession>A0A6G0TJZ7</accession>
<comment type="caution">
    <text evidence="3">The sequence shown here is derived from an EMBL/GenBank/DDBJ whole genome shotgun (WGS) entry which is preliminary data.</text>
</comment>
<dbReference type="Pfam" id="PF10545">
    <property type="entry name" value="MADF_DNA_bdg"/>
    <property type="match status" value="1"/>
</dbReference>
<dbReference type="EMBL" id="VYZN01000030">
    <property type="protein sequence ID" value="KAE9533988.1"/>
    <property type="molecule type" value="Genomic_DNA"/>
</dbReference>